<sequence>MNSASTRHRNFHHDQHSSTNHVKLVSSSPHLENEDHVKGKKNKIVKGRSEARERPRLGLWYLTSCISHILRKARAFYNEFCCDAIYDDDGADTTGMQVRVTITQ</sequence>
<evidence type="ECO:0000313" key="2">
    <source>
        <dbReference type="EMBL" id="KAK9928296.1"/>
    </source>
</evidence>
<organism evidence="2 3">
    <name type="scientific">Rubus argutus</name>
    <name type="common">Southern blackberry</name>
    <dbReference type="NCBI Taxonomy" id="59490"/>
    <lineage>
        <taxon>Eukaryota</taxon>
        <taxon>Viridiplantae</taxon>
        <taxon>Streptophyta</taxon>
        <taxon>Embryophyta</taxon>
        <taxon>Tracheophyta</taxon>
        <taxon>Spermatophyta</taxon>
        <taxon>Magnoliopsida</taxon>
        <taxon>eudicotyledons</taxon>
        <taxon>Gunneridae</taxon>
        <taxon>Pentapetalae</taxon>
        <taxon>rosids</taxon>
        <taxon>fabids</taxon>
        <taxon>Rosales</taxon>
        <taxon>Rosaceae</taxon>
        <taxon>Rosoideae</taxon>
        <taxon>Rosoideae incertae sedis</taxon>
        <taxon>Rubus</taxon>
    </lineage>
</organism>
<name>A0AAW1WWG8_RUBAR</name>
<evidence type="ECO:0000256" key="1">
    <source>
        <dbReference type="SAM" id="MobiDB-lite"/>
    </source>
</evidence>
<gene>
    <name evidence="2" type="ORF">M0R45_025439</name>
</gene>
<keyword evidence="3" id="KW-1185">Reference proteome</keyword>
<accession>A0AAW1WWG8</accession>
<reference evidence="2 3" key="1">
    <citation type="journal article" date="2023" name="G3 (Bethesda)">
        <title>A chromosome-length genome assembly and annotation of blackberry (Rubus argutus, cv. 'Hillquist').</title>
        <authorList>
            <person name="Bruna T."/>
            <person name="Aryal R."/>
            <person name="Dudchenko O."/>
            <person name="Sargent D.J."/>
            <person name="Mead D."/>
            <person name="Buti M."/>
            <person name="Cavallini A."/>
            <person name="Hytonen T."/>
            <person name="Andres J."/>
            <person name="Pham M."/>
            <person name="Weisz D."/>
            <person name="Mascagni F."/>
            <person name="Usai G."/>
            <person name="Natali L."/>
            <person name="Bassil N."/>
            <person name="Fernandez G.E."/>
            <person name="Lomsadze A."/>
            <person name="Armour M."/>
            <person name="Olukolu B."/>
            <person name="Poorten T."/>
            <person name="Britton C."/>
            <person name="Davik J."/>
            <person name="Ashrafi H."/>
            <person name="Aiden E.L."/>
            <person name="Borodovsky M."/>
            <person name="Worthington M."/>
        </authorList>
    </citation>
    <scope>NUCLEOTIDE SEQUENCE [LARGE SCALE GENOMIC DNA]</scope>
    <source>
        <strain evidence="2">PI 553951</strain>
    </source>
</reference>
<dbReference type="AlphaFoldDB" id="A0AAW1WWG8"/>
<feature type="compositionally biased region" description="Basic residues" evidence="1">
    <location>
        <begin position="1"/>
        <end position="11"/>
    </location>
</feature>
<dbReference type="EMBL" id="JBEDUW010000005">
    <property type="protein sequence ID" value="KAK9928296.1"/>
    <property type="molecule type" value="Genomic_DNA"/>
</dbReference>
<feature type="compositionally biased region" description="Polar residues" evidence="1">
    <location>
        <begin position="17"/>
        <end position="30"/>
    </location>
</feature>
<dbReference type="Proteomes" id="UP001457282">
    <property type="component" value="Unassembled WGS sequence"/>
</dbReference>
<proteinExistence type="predicted"/>
<comment type="caution">
    <text evidence="2">The sequence shown here is derived from an EMBL/GenBank/DDBJ whole genome shotgun (WGS) entry which is preliminary data.</text>
</comment>
<feature type="region of interest" description="Disordered" evidence="1">
    <location>
        <begin position="1"/>
        <end position="49"/>
    </location>
</feature>
<protein>
    <submittedName>
        <fullName evidence="2">Uncharacterized protein</fullName>
    </submittedName>
</protein>
<evidence type="ECO:0000313" key="3">
    <source>
        <dbReference type="Proteomes" id="UP001457282"/>
    </source>
</evidence>